<feature type="signal peptide" evidence="1">
    <location>
        <begin position="1"/>
        <end position="15"/>
    </location>
</feature>
<evidence type="ECO:0000256" key="1">
    <source>
        <dbReference type="SAM" id="SignalP"/>
    </source>
</evidence>
<feature type="chain" id="PRO_5036872030" evidence="1">
    <location>
        <begin position="16"/>
        <end position="82"/>
    </location>
</feature>
<comment type="caution">
    <text evidence="2">The sequence shown here is derived from an EMBL/GenBank/DDBJ whole genome shotgun (WGS) entry which is preliminary data.</text>
</comment>
<keyword evidence="1" id="KW-0732">Signal</keyword>
<sequence length="82" mass="8715">MRVLMYLAFLSVASGNFFTDYLNNIGDATDNAAQQAKEEAADLTDHAVAKVGNTTGKAFKGVGNAATDTANFFNHIGDKLEN</sequence>
<protein>
    <submittedName>
        <fullName evidence="2">Uncharacterized protein</fullName>
    </submittedName>
</protein>
<dbReference type="RefSeq" id="XP_067820565.1">
    <property type="nucleotide sequence ID" value="XM_067964406.1"/>
</dbReference>
<evidence type="ECO:0000313" key="3">
    <source>
        <dbReference type="Proteomes" id="UP000294530"/>
    </source>
</evidence>
<dbReference type="AlphaFoldDB" id="A0A976FR23"/>
<reference evidence="2 3" key="1">
    <citation type="journal article" date="2021" name="Genome Biol.">
        <title>AFLAP: assembly-free linkage analysis pipeline using k-mers from genome sequencing data.</title>
        <authorList>
            <person name="Fletcher K."/>
            <person name="Zhang L."/>
            <person name="Gil J."/>
            <person name="Han R."/>
            <person name="Cavanaugh K."/>
            <person name="Michelmore R."/>
        </authorList>
    </citation>
    <scope>NUCLEOTIDE SEQUENCE [LARGE SCALE GENOMIC DNA]</scope>
    <source>
        <strain evidence="2 3">SF5</strain>
    </source>
</reference>
<keyword evidence="3" id="KW-1185">Reference proteome</keyword>
<dbReference type="GeneID" id="94350077"/>
<proteinExistence type="predicted"/>
<accession>A0A976FR23</accession>
<gene>
    <name evidence="2" type="ORF">CCR75_006336</name>
</gene>
<dbReference type="Proteomes" id="UP000294530">
    <property type="component" value="Unassembled WGS sequence"/>
</dbReference>
<dbReference type="EMBL" id="SHOA02000004">
    <property type="protein sequence ID" value="TDH71066.1"/>
    <property type="molecule type" value="Genomic_DNA"/>
</dbReference>
<evidence type="ECO:0000313" key="2">
    <source>
        <dbReference type="EMBL" id="TDH71066.1"/>
    </source>
</evidence>
<organism evidence="2 3">
    <name type="scientific">Bremia lactucae</name>
    <name type="common">Lettuce downy mildew</name>
    <dbReference type="NCBI Taxonomy" id="4779"/>
    <lineage>
        <taxon>Eukaryota</taxon>
        <taxon>Sar</taxon>
        <taxon>Stramenopiles</taxon>
        <taxon>Oomycota</taxon>
        <taxon>Peronosporomycetes</taxon>
        <taxon>Peronosporales</taxon>
        <taxon>Peronosporaceae</taxon>
        <taxon>Bremia</taxon>
    </lineage>
</organism>
<dbReference type="KEGG" id="blac:94350077"/>
<name>A0A976FR23_BRELC</name>